<comment type="caution">
    <text evidence="1">The sequence shown here is derived from an EMBL/GenBank/DDBJ whole genome shotgun (WGS) entry which is preliminary data.</text>
</comment>
<dbReference type="RefSeq" id="WP_123066950.1">
    <property type="nucleotide sequence ID" value="NZ_RIAS01000020.1"/>
</dbReference>
<gene>
    <name evidence="1" type="ORF">EC604_25930</name>
</gene>
<dbReference type="SUPFAM" id="SSF56059">
    <property type="entry name" value="Glutathione synthetase ATP-binding domain-like"/>
    <property type="match status" value="1"/>
</dbReference>
<reference evidence="1 2" key="1">
    <citation type="journal article" date="2019" name="J. Ind. Microbiol. Biotechnol.">
        <title>Paenibacillus amylolyticus 27C64 has a diverse set of carbohydrate-active enzymes and complete pectin deconstruction system.</title>
        <authorList>
            <person name="Keggi C."/>
            <person name="Doran-Peterson J."/>
        </authorList>
    </citation>
    <scope>NUCLEOTIDE SEQUENCE [LARGE SCALE GENOMIC DNA]</scope>
    <source>
        <strain evidence="1 2">27C64</strain>
    </source>
</reference>
<dbReference type="AlphaFoldDB" id="A0A5M9X0A0"/>
<dbReference type="Proteomes" id="UP000323664">
    <property type="component" value="Unassembled WGS sequence"/>
</dbReference>
<proteinExistence type="predicted"/>
<accession>A0A5M9X0A0</accession>
<evidence type="ECO:0000313" key="1">
    <source>
        <dbReference type="EMBL" id="KAA8787275.1"/>
    </source>
</evidence>
<name>A0A5M9X0A0_PAEAM</name>
<dbReference type="EMBL" id="RIAS01000020">
    <property type="protein sequence ID" value="KAA8787275.1"/>
    <property type="molecule type" value="Genomic_DNA"/>
</dbReference>
<evidence type="ECO:0000313" key="2">
    <source>
        <dbReference type="Proteomes" id="UP000323664"/>
    </source>
</evidence>
<organism evidence="1 2">
    <name type="scientific">Paenibacillus amylolyticus</name>
    <dbReference type="NCBI Taxonomy" id="1451"/>
    <lineage>
        <taxon>Bacteria</taxon>
        <taxon>Bacillati</taxon>
        <taxon>Bacillota</taxon>
        <taxon>Bacilli</taxon>
        <taxon>Bacillales</taxon>
        <taxon>Paenibacillaceae</taxon>
        <taxon>Paenibacillus</taxon>
    </lineage>
</organism>
<sequence>MNFALHCGSFEAERYWRDSRLASIPAIQNIQTKKITDSMDELLFVFCKTGDLLLTRHVMDSVQYDYIRSIGYDIHMNRNPWFTSDRENEMDHLNVFEIMTLSNVTDQLLSCFSLEKATLEAFAAIPGMLAFAQRHHLASHYPEQNIVQRINAKSYSLEMRDRLNLPNVGRVVEGREQLLAITRKMLCDGAVLLKDEFGVSGKGNFVIHSEKALLRLIKHLDKQVAQEKLIRFVVEPLLDRKFDFSCQLYIHESGEVQLVSFQQLDNHGYAFGASHTMSESFKAHLYDSGYTDQVLEIGRLLYQDGYFGDVCIDSMILQDHSIEPLVEINARKSMSLIKHGVDDLITNTQLHSSLVQFNLAVPARFQYEHLLQNLNQQQILYTKERGMGILPLSSGTLISALINRDQNERTMGRLYFAVIYESQQHMQNVVAGVNQSLLDSGINMIT</sequence>
<dbReference type="OrthoDB" id="20966at2"/>
<protein>
    <recommendedName>
        <fullName evidence="3">ATP-grasp domain-containing protein</fullName>
    </recommendedName>
</protein>
<evidence type="ECO:0008006" key="3">
    <source>
        <dbReference type="Google" id="ProtNLM"/>
    </source>
</evidence>